<evidence type="ECO:0000259" key="9">
    <source>
        <dbReference type="PROSITE" id="PS00651"/>
    </source>
</evidence>
<dbReference type="GO" id="GO:0003735">
    <property type="term" value="F:structural constituent of ribosome"/>
    <property type="evidence" value="ECO:0007669"/>
    <property type="project" value="InterPro"/>
</dbReference>
<dbReference type="InterPro" id="IPR020070">
    <property type="entry name" value="Ribosomal_bL9_N"/>
</dbReference>
<keyword evidence="5 7" id="KW-0687">Ribonucleoprotein</keyword>
<dbReference type="Pfam" id="PF01281">
    <property type="entry name" value="Ribosomal_L9_N"/>
    <property type="match status" value="1"/>
</dbReference>
<comment type="similarity">
    <text evidence="1 7">Belongs to the bacterial ribosomal protein bL9 family.</text>
</comment>
<evidence type="ECO:0000256" key="8">
    <source>
        <dbReference type="SAM" id="MobiDB-lite"/>
    </source>
</evidence>
<dbReference type="InterPro" id="IPR020069">
    <property type="entry name" value="Ribosomal_bL9_C"/>
</dbReference>
<dbReference type="Proteomes" id="UP000631694">
    <property type="component" value="Unassembled WGS sequence"/>
</dbReference>
<dbReference type="GO" id="GO:0006412">
    <property type="term" value="P:translation"/>
    <property type="evidence" value="ECO:0007669"/>
    <property type="project" value="UniProtKB-UniRule"/>
</dbReference>
<feature type="compositionally biased region" description="Acidic residues" evidence="8">
    <location>
        <begin position="175"/>
        <end position="185"/>
    </location>
</feature>
<dbReference type="HAMAP" id="MF_00503">
    <property type="entry name" value="Ribosomal_bL9"/>
    <property type="match status" value="1"/>
</dbReference>
<evidence type="ECO:0000256" key="4">
    <source>
        <dbReference type="ARBA" id="ARBA00022980"/>
    </source>
</evidence>
<dbReference type="Pfam" id="PF03948">
    <property type="entry name" value="Ribosomal_L9_C"/>
    <property type="match status" value="1"/>
</dbReference>
<evidence type="ECO:0000256" key="1">
    <source>
        <dbReference type="ARBA" id="ARBA00010605"/>
    </source>
</evidence>
<dbReference type="GO" id="GO:0019843">
    <property type="term" value="F:rRNA binding"/>
    <property type="evidence" value="ECO:0007669"/>
    <property type="project" value="UniProtKB-UniRule"/>
</dbReference>
<dbReference type="InterPro" id="IPR036935">
    <property type="entry name" value="Ribosomal_bL9_N_sf"/>
</dbReference>
<dbReference type="InterPro" id="IPR009027">
    <property type="entry name" value="Ribosomal_bL9/RNase_H1_N"/>
</dbReference>
<dbReference type="PROSITE" id="PS00651">
    <property type="entry name" value="RIBOSOMAL_L9"/>
    <property type="match status" value="1"/>
</dbReference>
<comment type="function">
    <text evidence="7">Binds to the 23S rRNA.</text>
</comment>
<dbReference type="NCBIfam" id="TIGR00158">
    <property type="entry name" value="L9"/>
    <property type="match status" value="1"/>
</dbReference>
<dbReference type="InterPro" id="IPR000244">
    <property type="entry name" value="Ribosomal_bL9"/>
</dbReference>
<dbReference type="SUPFAM" id="SSF55653">
    <property type="entry name" value="Ribosomal protein L9 C-domain"/>
    <property type="match status" value="1"/>
</dbReference>
<dbReference type="EMBL" id="JADZLT010000056">
    <property type="protein sequence ID" value="MBH0239663.1"/>
    <property type="molecule type" value="Genomic_DNA"/>
</dbReference>
<dbReference type="GO" id="GO:1990904">
    <property type="term" value="C:ribonucleoprotein complex"/>
    <property type="evidence" value="ECO:0007669"/>
    <property type="project" value="UniProtKB-KW"/>
</dbReference>
<keyword evidence="2 7" id="KW-0699">rRNA-binding</keyword>
<dbReference type="PANTHER" id="PTHR21368">
    <property type="entry name" value="50S RIBOSOMAL PROTEIN L9"/>
    <property type="match status" value="1"/>
</dbReference>
<dbReference type="AlphaFoldDB" id="A0A931MXV2"/>
<gene>
    <name evidence="7 10" type="primary">rplI</name>
    <name evidence="10" type="ORF">I5731_17725</name>
</gene>
<feature type="compositionally biased region" description="Basic and acidic residues" evidence="8">
    <location>
        <begin position="148"/>
        <end position="168"/>
    </location>
</feature>
<dbReference type="RefSeq" id="WP_197312750.1">
    <property type="nucleotide sequence ID" value="NZ_JADZLT010000056.1"/>
</dbReference>
<protein>
    <recommendedName>
        <fullName evidence="6 7">Large ribosomal subunit protein bL9</fullName>
    </recommendedName>
</protein>
<dbReference type="InterPro" id="IPR036791">
    <property type="entry name" value="Ribosomal_bL9_C_sf"/>
</dbReference>
<accession>A0A931MXV2</accession>
<keyword evidence="4 7" id="KW-0689">Ribosomal protein</keyword>
<keyword evidence="11" id="KW-1185">Reference proteome</keyword>
<evidence type="ECO:0000256" key="2">
    <source>
        <dbReference type="ARBA" id="ARBA00022730"/>
    </source>
</evidence>
<evidence type="ECO:0000256" key="7">
    <source>
        <dbReference type="HAMAP-Rule" id="MF_00503"/>
    </source>
</evidence>
<evidence type="ECO:0000313" key="10">
    <source>
        <dbReference type="EMBL" id="MBH0239663.1"/>
    </source>
</evidence>
<feature type="region of interest" description="Disordered" evidence="8">
    <location>
        <begin position="148"/>
        <end position="185"/>
    </location>
</feature>
<dbReference type="Gene3D" id="3.40.5.10">
    <property type="entry name" value="Ribosomal protein L9, N-terminal domain"/>
    <property type="match status" value="1"/>
</dbReference>
<name>A0A931MXV2_9HYPH</name>
<feature type="domain" description="Ribosomal protein L9" evidence="9">
    <location>
        <begin position="13"/>
        <end position="40"/>
    </location>
</feature>
<evidence type="ECO:0000313" key="11">
    <source>
        <dbReference type="Proteomes" id="UP000631694"/>
    </source>
</evidence>
<evidence type="ECO:0000256" key="3">
    <source>
        <dbReference type="ARBA" id="ARBA00022884"/>
    </source>
</evidence>
<evidence type="ECO:0000256" key="5">
    <source>
        <dbReference type="ARBA" id="ARBA00023274"/>
    </source>
</evidence>
<dbReference type="Gene3D" id="3.10.430.100">
    <property type="entry name" value="Ribosomal protein L9, C-terminal domain"/>
    <property type="match status" value="1"/>
</dbReference>
<comment type="caution">
    <text evidence="10">The sequence shown here is derived from an EMBL/GenBank/DDBJ whole genome shotgun (WGS) entry which is preliminary data.</text>
</comment>
<organism evidence="10 11">
    <name type="scientific">Methylobrevis albus</name>
    <dbReference type="NCBI Taxonomy" id="2793297"/>
    <lineage>
        <taxon>Bacteria</taxon>
        <taxon>Pseudomonadati</taxon>
        <taxon>Pseudomonadota</taxon>
        <taxon>Alphaproteobacteria</taxon>
        <taxon>Hyphomicrobiales</taxon>
        <taxon>Pleomorphomonadaceae</taxon>
        <taxon>Methylobrevis</taxon>
    </lineage>
</organism>
<sequence>MEVILLERVGRLGNMGDTVRVRDGFARNFLLPQGKALRATKANQSKFEADRANLEARNAERRGHAESLKVSIDQRSFVVVRQAAETGQLYGSVSARDVADLLIAAGFDVSRSQVDLAAPIKAIGVHPVTVALHPEVSAVITINVARSEDEASRQARGEDLTQRDEGFVREVGSILDEEDTEEDEG</sequence>
<dbReference type="SUPFAM" id="SSF55658">
    <property type="entry name" value="L9 N-domain-like"/>
    <property type="match status" value="1"/>
</dbReference>
<reference evidence="10" key="1">
    <citation type="submission" date="2020-12" db="EMBL/GenBank/DDBJ databases">
        <title>Methylobrevis albus sp. nov., isolated from fresh water lack sediment.</title>
        <authorList>
            <person name="Zou Q."/>
        </authorList>
    </citation>
    <scope>NUCLEOTIDE SEQUENCE</scope>
    <source>
        <strain evidence="10">L22</strain>
    </source>
</reference>
<keyword evidence="3 7" id="KW-0694">RNA-binding</keyword>
<evidence type="ECO:0000256" key="6">
    <source>
        <dbReference type="ARBA" id="ARBA00035292"/>
    </source>
</evidence>
<proteinExistence type="inferred from homology"/>
<dbReference type="InterPro" id="IPR020594">
    <property type="entry name" value="Ribosomal_bL9_bac/chp"/>
</dbReference>
<dbReference type="GO" id="GO:0005840">
    <property type="term" value="C:ribosome"/>
    <property type="evidence" value="ECO:0007669"/>
    <property type="project" value="UniProtKB-KW"/>
</dbReference>